<dbReference type="PROSITE" id="PS51257">
    <property type="entry name" value="PROKAR_LIPOPROTEIN"/>
    <property type="match status" value="1"/>
</dbReference>
<dbReference type="InterPro" id="IPR012910">
    <property type="entry name" value="Plug_dom"/>
</dbReference>
<evidence type="ECO:0000256" key="7">
    <source>
        <dbReference type="ARBA" id="ARBA00023237"/>
    </source>
</evidence>
<dbReference type="FunFam" id="2.170.130.10:FF:000003">
    <property type="entry name" value="SusC/RagA family TonB-linked outer membrane protein"/>
    <property type="match status" value="1"/>
</dbReference>
<dbReference type="EMBL" id="FRBL01000004">
    <property type="protein sequence ID" value="SHL67883.1"/>
    <property type="molecule type" value="Genomic_DNA"/>
</dbReference>
<dbReference type="STRING" id="1419482.SAMN05444266_104373"/>
<dbReference type="InterPro" id="IPR039426">
    <property type="entry name" value="TonB-dep_rcpt-like"/>
</dbReference>
<dbReference type="Pfam" id="PF07715">
    <property type="entry name" value="Plug"/>
    <property type="match status" value="1"/>
</dbReference>
<dbReference type="InterPro" id="IPR023997">
    <property type="entry name" value="TonB-dep_OMP_SusC/RagA_CS"/>
</dbReference>
<organism evidence="13 14">
    <name type="scientific">Chitinophaga jiangningensis</name>
    <dbReference type="NCBI Taxonomy" id="1419482"/>
    <lineage>
        <taxon>Bacteria</taxon>
        <taxon>Pseudomonadati</taxon>
        <taxon>Bacteroidota</taxon>
        <taxon>Chitinophagia</taxon>
        <taxon>Chitinophagales</taxon>
        <taxon>Chitinophagaceae</taxon>
        <taxon>Chitinophaga</taxon>
    </lineage>
</organism>
<dbReference type="AlphaFoldDB" id="A0A1M7CL60"/>
<protein>
    <submittedName>
        <fullName evidence="13">TonB-linked outer membrane protein, SusC/RagA family</fullName>
    </submittedName>
</protein>
<dbReference type="Gene3D" id="2.40.170.20">
    <property type="entry name" value="TonB-dependent receptor, beta-barrel domain"/>
    <property type="match status" value="1"/>
</dbReference>
<evidence type="ECO:0000256" key="10">
    <source>
        <dbReference type="SAM" id="MobiDB-lite"/>
    </source>
</evidence>
<keyword evidence="7 8" id="KW-0998">Cell outer membrane</keyword>
<dbReference type="RefSeq" id="WP_073081082.1">
    <property type="nucleotide sequence ID" value="NZ_FRBL01000004.1"/>
</dbReference>
<feature type="region of interest" description="Disordered" evidence="10">
    <location>
        <begin position="122"/>
        <end position="142"/>
    </location>
</feature>
<dbReference type="SUPFAM" id="SSF49464">
    <property type="entry name" value="Carboxypeptidase regulatory domain-like"/>
    <property type="match status" value="1"/>
</dbReference>
<keyword evidence="14" id="KW-1185">Reference proteome</keyword>
<evidence type="ECO:0000256" key="9">
    <source>
        <dbReference type="RuleBase" id="RU003357"/>
    </source>
</evidence>
<proteinExistence type="inferred from homology"/>
<sequence>MRSFFKRSLARLLQAGKPMLLLFSLMLSCSLTFAKQLHVRLSLDITNQPLESVFKTMEEKSGYAFWYKHELLRKAKPVTIKTVNEEMLSILDKILKNEPLAYEVNDKVIAIREKELPVQENLRQSPSQVPVSGNVKTENGEPVIGTTVKNKNGTAVTTTDVNGHFAIKAAVGDVLVLSSIGFQTTEVEVKSGETLAIVMKVSQDKLSEVVVVGYGTQKRANLTGAVATVTYDKALENRPITNPSQALAGKVSGVFVSQNSGSPGSDGATIRVRGYGTLNNTDPLVLIDGVEGRMAELNPADIASITILKDAASSAIYGSRAANGVVLVTTKKGSYNSDPTLSYNGYYGFQQLGRKYDRVTNSVELMKAWNQAVANNGGDPIFPQQVIDDFSNNNDPYLYPNTDFYKEIYRTAPITEHNVSVRGGSAKQNYYLSANYLSQDGIIKQTDSKRYGINFSLNNKVKDWLEIGGRVQITRKETNSPYDGISRVYYIMSNGAYPFIAPYTSDGRFGATQALKPNGSPIVDSRNPLPDLYNGRSQYMNNFFRATLNATANITKDLTFKTMFTGQSNNNRQDRYNQMNYVYTAAGQQDKVLDYPTQISPYRGNNEEFYWVYYNTLNYTKTISQVHNIGAIIGMQSESYQLKKMTAQKSNPPKSGLNEVDAGTSNVIASGNTTEWSNLGYFGRINYNYREKYLVEGNLRADASSRFREGNRWGYFPSVSVGWAMEKEGFIRNIAAISQLKLRASWGQLGNQNINNDYPYIAALTQSNSTSYTVGGQLAPGAAIVNLVDPNISWETTTSTDIGLDVGLFDNALSFELDYFNKNTNDILVQLPISATMGDVSAPIQNIGQMNNKGFELSVNYRSPEYKSGISYSIGANVSHIKNMVTRFRKDAPDQLWLIREGQPYKMLYGFKFDGIFQSDKEASDYMHANGYTPKAGDIKYEDVNGDGKLDFNDKQALGNTLPTWTYGLTLNVNYKRWSLNVVTQGMAGVNGYNQSAWTQPLGISGGSLLTRWRGAWTPENHSNTLPRIRVNDTWNRYESSFWVQNMSYLKIKNIQLLYQLPEAWLHAIHFKSASVYANVQNLPSFTSKGYIGFDPEQNTFDNGGGVYPTPVIATFGINLQL</sequence>
<dbReference type="GO" id="GO:0009279">
    <property type="term" value="C:cell outer membrane"/>
    <property type="evidence" value="ECO:0007669"/>
    <property type="project" value="UniProtKB-SubCell"/>
</dbReference>
<dbReference type="InterPro" id="IPR036942">
    <property type="entry name" value="Beta-barrel_TonB_sf"/>
</dbReference>
<dbReference type="Gene3D" id="2.170.130.10">
    <property type="entry name" value="TonB-dependent receptor, plug domain"/>
    <property type="match status" value="1"/>
</dbReference>
<evidence type="ECO:0000256" key="1">
    <source>
        <dbReference type="ARBA" id="ARBA00004571"/>
    </source>
</evidence>
<keyword evidence="5 9" id="KW-0798">TonB box</keyword>
<feature type="domain" description="TonB-dependent receptor-like beta-barrel" evidence="11">
    <location>
        <begin position="507"/>
        <end position="1083"/>
    </location>
</feature>
<dbReference type="OrthoDB" id="899266at2"/>
<keyword evidence="2 8" id="KW-0813">Transport</keyword>
<dbReference type="SUPFAM" id="SSF56935">
    <property type="entry name" value="Porins"/>
    <property type="match status" value="1"/>
</dbReference>
<evidence type="ECO:0000259" key="11">
    <source>
        <dbReference type="Pfam" id="PF00593"/>
    </source>
</evidence>
<evidence type="ECO:0000256" key="8">
    <source>
        <dbReference type="PROSITE-ProRule" id="PRU01360"/>
    </source>
</evidence>
<evidence type="ECO:0000313" key="14">
    <source>
        <dbReference type="Proteomes" id="UP000184420"/>
    </source>
</evidence>
<evidence type="ECO:0000256" key="5">
    <source>
        <dbReference type="ARBA" id="ARBA00023077"/>
    </source>
</evidence>
<dbReference type="Pfam" id="PF00593">
    <property type="entry name" value="TonB_dep_Rec_b-barrel"/>
    <property type="match status" value="1"/>
</dbReference>
<dbReference type="InterPro" id="IPR008969">
    <property type="entry name" value="CarboxyPept-like_regulatory"/>
</dbReference>
<dbReference type="NCBIfam" id="TIGR04056">
    <property type="entry name" value="OMP_RagA_SusC"/>
    <property type="match status" value="1"/>
</dbReference>
<dbReference type="InterPro" id="IPR037066">
    <property type="entry name" value="Plug_dom_sf"/>
</dbReference>
<dbReference type="Pfam" id="PF13715">
    <property type="entry name" value="CarbopepD_reg_2"/>
    <property type="match status" value="1"/>
</dbReference>
<dbReference type="InterPro" id="IPR023996">
    <property type="entry name" value="TonB-dep_OMP_SusC/RagA"/>
</dbReference>
<evidence type="ECO:0000256" key="4">
    <source>
        <dbReference type="ARBA" id="ARBA00022692"/>
    </source>
</evidence>
<evidence type="ECO:0000256" key="2">
    <source>
        <dbReference type="ARBA" id="ARBA00022448"/>
    </source>
</evidence>
<comment type="similarity">
    <text evidence="8 9">Belongs to the TonB-dependent receptor family.</text>
</comment>
<name>A0A1M7CL60_9BACT</name>
<feature type="compositionally biased region" description="Polar residues" evidence="10">
    <location>
        <begin position="122"/>
        <end position="137"/>
    </location>
</feature>
<feature type="domain" description="TonB-dependent receptor plug" evidence="12">
    <location>
        <begin position="223"/>
        <end position="325"/>
    </location>
</feature>
<comment type="subcellular location">
    <subcellularLocation>
        <location evidence="1 8">Cell outer membrane</location>
        <topology evidence="1 8">Multi-pass membrane protein</topology>
    </subcellularLocation>
</comment>
<dbReference type="PROSITE" id="PS52016">
    <property type="entry name" value="TONB_DEPENDENT_REC_3"/>
    <property type="match status" value="1"/>
</dbReference>
<dbReference type="Proteomes" id="UP000184420">
    <property type="component" value="Unassembled WGS sequence"/>
</dbReference>
<gene>
    <name evidence="13" type="ORF">SAMN05444266_104373</name>
</gene>
<evidence type="ECO:0000256" key="3">
    <source>
        <dbReference type="ARBA" id="ARBA00022452"/>
    </source>
</evidence>
<dbReference type="NCBIfam" id="TIGR04057">
    <property type="entry name" value="SusC_RagA_signa"/>
    <property type="match status" value="1"/>
</dbReference>
<keyword evidence="6 8" id="KW-0472">Membrane</keyword>
<evidence type="ECO:0000256" key="6">
    <source>
        <dbReference type="ARBA" id="ARBA00023136"/>
    </source>
</evidence>
<keyword evidence="4 8" id="KW-0812">Transmembrane</keyword>
<accession>A0A1M7CL60</accession>
<evidence type="ECO:0000259" key="12">
    <source>
        <dbReference type="Pfam" id="PF07715"/>
    </source>
</evidence>
<keyword evidence="3 8" id="KW-1134">Transmembrane beta strand</keyword>
<evidence type="ECO:0000313" key="13">
    <source>
        <dbReference type="EMBL" id="SHL67883.1"/>
    </source>
</evidence>
<reference evidence="13 14" key="1">
    <citation type="submission" date="2016-11" db="EMBL/GenBank/DDBJ databases">
        <authorList>
            <person name="Jaros S."/>
            <person name="Januszkiewicz K."/>
            <person name="Wedrychowicz H."/>
        </authorList>
    </citation>
    <scope>NUCLEOTIDE SEQUENCE [LARGE SCALE GENOMIC DNA]</scope>
    <source>
        <strain evidence="13 14">DSM 27406</strain>
    </source>
</reference>
<dbReference type="InterPro" id="IPR000531">
    <property type="entry name" value="Beta-barrel_TonB"/>
</dbReference>